<dbReference type="InterPro" id="IPR039426">
    <property type="entry name" value="TonB-dep_rcpt-like"/>
</dbReference>
<dbReference type="InterPro" id="IPR023996">
    <property type="entry name" value="TonB-dep_OMP_SusC/RagA"/>
</dbReference>
<dbReference type="InterPro" id="IPR036942">
    <property type="entry name" value="Beta-barrel_TonB_sf"/>
</dbReference>
<evidence type="ECO:0000259" key="14">
    <source>
        <dbReference type="Pfam" id="PF07715"/>
    </source>
</evidence>
<dbReference type="Pfam" id="PF13715">
    <property type="entry name" value="CarbopepD_reg_2"/>
    <property type="match status" value="1"/>
</dbReference>
<dbReference type="Pfam" id="PF07715">
    <property type="entry name" value="Plug"/>
    <property type="match status" value="1"/>
</dbReference>
<dbReference type="InterPro" id="IPR037066">
    <property type="entry name" value="Plug_dom_sf"/>
</dbReference>
<keyword evidence="8 15" id="KW-0675">Receptor</keyword>
<evidence type="ECO:0000256" key="5">
    <source>
        <dbReference type="ARBA" id="ARBA00022729"/>
    </source>
</evidence>
<feature type="chain" id="PRO_5047496941" evidence="12">
    <location>
        <begin position="27"/>
        <end position="1101"/>
    </location>
</feature>
<dbReference type="Gene3D" id="2.40.170.20">
    <property type="entry name" value="TonB-dependent receptor, beta-barrel domain"/>
    <property type="match status" value="1"/>
</dbReference>
<keyword evidence="4 10" id="KW-0812">Transmembrane</keyword>
<dbReference type="Gene3D" id="2.170.130.10">
    <property type="entry name" value="TonB-dependent receptor, plug domain"/>
    <property type="match status" value="1"/>
</dbReference>
<dbReference type="SUPFAM" id="SSF49464">
    <property type="entry name" value="Carboxypeptidase regulatory domain-like"/>
    <property type="match status" value="1"/>
</dbReference>
<dbReference type="NCBIfam" id="TIGR04057">
    <property type="entry name" value="SusC_RagA_signa"/>
    <property type="match status" value="1"/>
</dbReference>
<dbReference type="PANTHER" id="PTHR30069">
    <property type="entry name" value="TONB-DEPENDENT OUTER MEMBRANE RECEPTOR"/>
    <property type="match status" value="1"/>
</dbReference>
<sequence length="1101" mass="122584">MNRNWTKQFVLMWPGLLVLSPHTARAAGMFSETNIIVISEQLNNSGKVSTMKLDELLSLISKREKIYFVYADQVLKNQSIENFDSASIRLKDLHILLARINLKAEKISSNQYIIASKATSKRHIVNKEVELLKTAQEKKVKGVVKDGQGGILAGVTINKMDSEVATHSDESGTFEINAVEGDKLQISFIGYETQVVTIPQSGNLTITLQSVVNNLDEVVVVGYGTQKKSDLTGSVGVVNVGKALKSKPVTNVQELLAGTVPGLNISKGSGAVGSGATINIRGTSTIGGSSGALILIDGVPGNINTLNPNDIESVSVLKDAASASIYGSRAANGVILITTKSGQEMDKLRIELNSSVGIQSPQFQIDFVGSEDFMKLWDQALANDGKTPLYGQKGLEDLKNGKYADVKWYEEIYKRNTLITNNYLAFSGNTEKMKYRFSASHDYQNGTLPNNNYNRVILKPDMTFKLSDKLTARANIQYTETYINTPQGGVESWQSQATRIAPINFIKNSFGQYGTGSAIANNPIAGVQEAGYNKQKYKELMGIFEVVFRPIQDLEFKGNFSRYTYDNWSKDRVLTYNLYNDKGEVASVQNRTTGLTEGVSNNYRNMLQFTVDYNKKVGDHSIKLLGGFSQEYFNTSEFSAFRENLPFGEVDVLNSGSQINMRSAGQAKDVAIQSLFGRLNYDYKGRYLLQANIRGDGSSRFAKGYRWGIFPSFSAGWNIHQEDFFHWDLISSLKLRGSWGILGDAEKVGTYATAAVLAYEPAMYGFNGLVVPGAWNNVSINPNISWEESKQTNFGLDLGIAKTINFSIDYFINNRDKILYAPPVPSEFGLTGPLDNLLKLKSSGLEILVGYKDHKNDWNWAVDFNTSFSKNKVRDLAGTGPWIGSSTYTEVGHTFNLPYGYQAIGLFQSEDEIQNSASQGTNVFPGNIRYQDQNHDGVINGEDRVILRDKPSIRFGMNISLGWRNLDMMANFYGTLQNVRYISGYEGWAFFLTQNARPMHLDNWTTTNTDASYPRLSLQNTSNDQQYSDYWLRKADYLKIQNVQVGYTFPKRLMDNWKLNGLRLFLSGQNLATITAYPGFDPEGSYYPLSRTFSFGVNLNF</sequence>
<feature type="signal peptide" evidence="12">
    <location>
        <begin position="1"/>
        <end position="26"/>
    </location>
</feature>
<gene>
    <name evidence="15" type="ORF">ABE541_18465</name>
</gene>
<evidence type="ECO:0000313" key="15">
    <source>
        <dbReference type="EMBL" id="MEN5379255.1"/>
    </source>
</evidence>
<keyword evidence="9 10" id="KW-0998">Cell outer membrane</keyword>
<dbReference type="EMBL" id="JBDJNQ010000009">
    <property type="protein sequence ID" value="MEN5379255.1"/>
    <property type="molecule type" value="Genomic_DNA"/>
</dbReference>
<protein>
    <submittedName>
        <fullName evidence="15">TonB-dependent receptor</fullName>
    </submittedName>
</protein>
<evidence type="ECO:0000256" key="6">
    <source>
        <dbReference type="ARBA" id="ARBA00023077"/>
    </source>
</evidence>
<dbReference type="InterPro" id="IPR012910">
    <property type="entry name" value="Plug_dom"/>
</dbReference>
<comment type="similarity">
    <text evidence="10 11">Belongs to the TonB-dependent receptor family.</text>
</comment>
<evidence type="ECO:0000256" key="4">
    <source>
        <dbReference type="ARBA" id="ARBA00022692"/>
    </source>
</evidence>
<dbReference type="Proteomes" id="UP001409291">
    <property type="component" value="Unassembled WGS sequence"/>
</dbReference>
<organism evidence="15 16">
    <name type="scientific">Sphingobacterium kitahiroshimense</name>
    <dbReference type="NCBI Taxonomy" id="470446"/>
    <lineage>
        <taxon>Bacteria</taxon>
        <taxon>Pseudomonadati</taxon>
        <taxon>Bacteroidota</taxon>
        <taxon>Sphingobacteriia</taxon>
        <taxon>Sphingobacteriales</taxon>
        <taxon>Sphingobacteriaceae</taxon>
        <taxon>Sphingobacterium</taxon>
    </lineage>
</organism>
<dbReference type="InterPro" id="IPR023997">
    <property type="entry name" value="TonB-dep_OMP_SusC/RagA_CS"/>
</dbReference>
<comment type="subcellular location">
    <subcellularLocation>
        <location evidence="1 10">Cell outer membrane</location>
        <topology evidence="1 10">Multi-pass membrane protein</topology>
    </subcellularLocation>
</comment>
<evidence type="ECO:0000256" key="7">
    <source>
        <dbReference type="ARBA" id="ARBA00023136"/>
    </source>
</evidence>
<keyword evidence="6 11" id="KW-0798">TonB box</keyword>
<comment type="caution">
    <text evidence="15">The sequence shown here is derived from an EMBL/GenBank/DDBJ whole genome shotgun (WGS) entry which is preliminary data.</text>
</comment>
<keyword evidence="7 10" id="KW-0472">Membrane</keyword>
<evidence type="ECO:0000256" key="3">
    <source>
        <dbReference type="ARBA" id="ARBA00022452"/>
    </source>
</evidence>
<feature type="domain" description="TonB-dependent receptor plug" evidence="14">
    <location>
        <begin position="228"/>
        <end position="334"/>
    </location>
</feature>
<accession>A0ABV0BXH1</accession>
<evidence type="ECO:0000256" key="1">
    <source>
        <dbReference type="ARBA" id="ARBA00004571"/>
    </source>
</evidence>
<keyword evidence="16" id="KW-1185">Reference proteome</keyword>
<dbReference type="InterPro" id="IPR000531">
    <property type="entry name" value="Beta-barrel_TonB"/>
</dbReference>
<evidence type="ECO:0000313" key="16">
    <source>
        <dbReference type="Proteomes" id="UP001409291"/>
    </source>
</evidence>
<keyword evidence="3 10" id="KW-1134">Transmembrane beta strand</keyword>
<dbReference type="PROSITE" id="PS52016">
    <property type="entry name" value="TONB_DEPENDENT_REC_3"/>
    <property type="match status" value="1"/>
</dbReference>
<dbReference type="SUPFAM" id="SSF56935">
    <property type="entry name" value="Porins"/>
    <property type="match status" value="1"/>
</dbReference>
<dbReference type="Gene3D" id="2.60.40.1120">
    <property type="entry name" value="Carboxypeptidase-like, regulatory domain"/>
    <property type="match status" value="1"/>
</dbReference>
<dbReference type="Pfam" id="PF00593">
    <property type="entry name" value="TonB_dep_Rec_b-barrel"/>
    <property type="match status" value="1"/>
</dbReference>
<evidence type="ECO:0000256" key="12">
    <source>
        <dbReference type="SAM" id="SignalP"/>
    </source>
</evidence>
<evidence type="ECO:0000256" key="8">
    <source>
        <dbReference type="ARBA" id="ARBA00023170"/>
    </source>
</evidence>
<evidence type="ECO:0000256" key="11">
    <source>
        <dbReference type="RuleBase" id="RU003357"/>
    </source>
</evidence>
<keyword evidence="2 10" id="KW-0813">Transport</keyword>
<reference evidence="15 16" key="1">
    <citation type="submission" date="2024-04" db="EMBL/GenBank/DDBJ databases">
        <title>WGS of bacteria from Torrens River.</title>
        <authorList>
            <person name="Wyrsch E.R."/>
            <person name="Drigo B."/>
        </authorList>
    </citation>
    <scope>NUCLEOTIDE SEQUENCE [LARGE SCALE GENOMIC DNA]</scope>
    <source>
        <strain evidence="15 16">TWI391</strain>
    </source>
</reference>
<dbReference type="InterPro" id="IPR008969">
    <property type="entry name" value="CarboxyPept-like_regulatory"/>
</dbReference>
<evidence type="ECO:0000256" key="2">
    <source>
        <dbReference type="ARBA" id="ARBA00022448"/>
    </source>
</evidence>
<evidence type="ECO:0000256" key="10">
    <source>
        <dbReference type="PROSITE-ProRule" id="PRU01360"/>
    </source>
</evidence>
<dbReference type="NCBIfam" id="TIGR04056">
    <property type="entry name" value="OMP_RagA_SusC"/>
    <property type="match status" value="1"/>
</dbReference>
<dbReference type="PANTHER" id="PTHR30069:SF29">
    <property type="entry name" value="HEMOGLOBIN AND HEMOGLOBIN-HAPTOGLOBIN-BINDING PROTEIN 1-RELATED"/>
    <property type="match status" value="1"/>
</dbReference>
<evidence type="ECO:0000256" key="9">
    <source>
        <dbReference type="ARBA" id="ARBA00023237"/>
    </source>
</evidence>
<keyword evidence="5 12" id="KW-0732">Signal</keyword>
<name>A0ABV0BXH1_9SPHI</name>
<feature type="domain" description="TonB-dependent receptor-like beta-barrel" evidence="13">
    <location>
        <begin position="550"/>
        <end position="1071"/>
    </location>
</feature>
<dbReference type="RefSeq" id="WP_346582015.1">
    <property type="nucleotide sequence ID" value="NZ_JBDJNQ010000009.1"/>
</dbReference>
<evidence type="ECO:0000259" key="13">
    <source>
        <dbReference type="Pfam" id="PF00593"/>
    </source>
</evidence>
<proteinExistence type="inferred from homology"/>